<feature type="region of interest" description="Disordered" evidence="8">
    <location>
        <begin position="1"/>
        <end position="22"/>
    </location>
</feature>
<dbReference type="Pfam" id="PF07962">
    <property type="entry name" value="Swi3"/>
    <property type="match status" value="1"/>
</dbReference>
<dbReference type="GO" id="GO:0043111">
    <property type="term" value="P:replication fork arrest"/>
    <property type="evidence" value="ECO:0007669"/>
    <property type="project" value="TreeGrafter"/>
</dbReference>
<evidence type="ECO:0000256" key="8">
    <source>
        <dbReference type="SAM" id="MobiDB-lite"/>
    </source>
</evidence>
<feature type="region of interest" description="Disordered" evidence="8">
    <location>
        <begin position="139"/>
        <end position="225"/>
    </location>
</feature>
<feature type="compositionally biased region" description="Low complexity" evidence="8">
    <location>
        <begin position="175"/>
        <end position="191"/>
    </location>
</feature>
<evidence type="ECO:0000313" key="11">
    <source>
        <dbReference type="Proteomes" id="UP001310890"/>
    </source>
</evidence>
<accession>A0AAN7TAK8</accession>
<dbReference type="GO" id="GO:0006974">
    <property type="term" value="P:DNA damage response"/>
    <property type="evidence" value="ECO:0007669"/>
    <property type="project" value="UniProtKB-KW"/>
</dbReference>
<keyword evidence="3 7" id="KW-0227">DNA damage</keyword>
<dbReference type="Proteomes" id="UP001310890">
    <property type="component" value="Unassembled WGS sequence"/>
</dbReference>
<dbReference type="InterPro" id="IPR040038">
    <property type="entry name" value="TIPIN/Csm3/Swi3"/>
</dbReference>
<name>A0AAN7TAK8_9PEZI</name>
<comment type="caution">
    <text evidence="10">The sequence shown here is derived from an EMBL/GenBank/DDBJ whole genome shotgun (WGS) entry which is preliminary data.</text>
</comment>
<feature type="compositionally biased region" description="Acidic residues" evidence="8">
    <location>
        <begin position="301"/>
        <end position="312"/>
    </location>
</feature>
<evidence type="ECO:0000256" key="6">
    <source>
        <dbReference type="ARBA" id="ARBA00023306"/>
    </source>
</evidence>
<dbReference type="InterPro" id="IPR012923">
    <property type="entry name" value="Csm3"/>
</dbReference>
<dbReference type="GO" id="GO:0003677">
    <property type="term" value="F:DNA binding"/>
    <property type="evidence" value="ECO:0007669"/>
    <property type="project" value="TreeGrafter"/>
</dbReference>
<sequence>MPSAVSPNPRVGGTEPNYDQDVDDFLRDLPIDRNETQTNIDLNTKDVDEEIKIRKPRKPVPKLDENLLLGDRGIIALRRHARRLKFKGKGHEFSDIGRLLGMYQLWSDDMFPKAKFRDGIKMIENLGRGKRMGVMRRSWMDGTKARARESSMERVGNADAPGGSLGSGEHGDGGLAAQAGAHNDNAGAADDIPGDDELDDLMAGHHQQKKQPKNGGSMFEEDEDEDDLDALMAENDFAEPAPELVSKRATKVGPFEVDQNGPDEDELDALLAEEALGPAKNSEPARTQPTEVNSVEHGNFDDEEEAIADMGW</sequence>
<protein>
    <recommendedName>
        <fullName evidence="7">Chromosome segregation in meiosis protein</fullName>
    </recommendedName>
</protein>
<dbReference type="PANTHER" id="PTHR13220:SF11">
    <property type="entry name" value="TIMELESS-INTERACTING PROTEIN"/>
    <property type="match status" value="1"/>
</dbReference>
<evidence type="ECO:0000259" key="9">
    <source>
        <dbReference type="Pfam" id="PF07962"/>
    </source>
</evidence>
<comment type="subcellular location">
    <subcellularLocation>
        <location evidence="1 7">Nucleus</location>
    </subcellularLocation>
</comment>
<evidence type="ECO:0000256" key="2">
    <source>
        <dbReference type="ARBA" id="ARBA00006075"/>
    </source>
</evidence>
<gene>
    <name evidence="10" type="ORF">LTR62_007658</name>
</gene>
<evidence type="ECO:0000256" key="1">
    <source>
        <dbReference type="ARBA" id="ARBA00004123"/>
    </source>
</evidence>
<comment type="similarity">
    <text evidence="2 7">Belongs to the CSM3 family.</text>
</comment>
<evidence type="ECO:0000256" key="7">
    <source>
        <dbReference type="RuleBase" id="RU366049"/>
    </source>
</evidence>
<comment type="function">
    <text evidence="7">Plays an important role in the control of DNA replication and the maintenance of replication fork stability.</text>
</comment>
<proteinExistence type="inferred from homology"/>
<dbReference type="GO" id="GO:0031297">
    <property type="term" value="P:replication fork processing"/>
    <property type="evidence" value="ECO:0007669"/>
    <property type="project" value="UniProtKB-UniRule"/>
</dbReference>
<organism evidence="10 11">
    <name type="scientific">Meristemomyces frigidus</name>
    <dbReference type="NCBI Taxonomy" id="1508187"/>
    <lineage>
        <taxon>Eukaryota</taxon>
        <taxon>Fungi</taxon>
        <taxon>Dikarya</taxon>
        <taxon>Ascomycota</taxon>
        <taxon>Pezizomycotina</taxon>
        <taxon>Dothideomycetes</taxon>
        <taxon>Dothideomycetidae</taxon>
        <taxon>Mycosphaerellales</taxon>
        <taxon>Teratosphaeriaceae</taxon>
        <taxon>Meristemomyces</taxon>
    </lineage>
</organism>
<dbReference type="GO" id="GO:0031298">
    <property type="term" value="C:replication fork protection complex"/>
    <property type="evidence" value="ECO:0007669"/>
    <property type="project" value="TreeGrafter"/>
</dbReference>
<evidence type="ECO:0000313" key="10">
    <source>
        <dbReference type="EMBL" id="KAK5108943.1"/>
    </source>
</evidence>
<evidence type="ECO:0000256" key="4">
    <source>
        <dbReference type="ARBA" id="ARBA00022880"/>
    </source>
</evidence>
<feature type="domain" description="Chromosome segregation in meiosis protein 3" evidence="9">
    <location>
        <begin position="62"/>
        <end position="143"/>
    </location>
</feature>
<keyword evidence="4" id="KW-0236">DNA replication inhibitor</keyword>
<keyword evidence="5 7" id="KW-0539">Nucleus</keyword>
<feature type="compositionally biased region" description="Basic and acidic residues" evidence="8">
    <location>
        <begin position="143"/>
        <end position="152"/>
    </location>
</feature>
<feature type="compositionally biased region" description="Polar residues" evidence="8">
    <location>
        <begin position="284"/>
        <end position="293"/>
    </location>
</feature>
<dbReference type="GO" id="GO:0000076">
    <property type="term" value="P:DNA replication checkpoint signaling"/>
    <property type="evidence" value="ECO:0007669"/>
    <property type="project" value="UniProtKB-UniRule"/>
</dbReference>
<evidence type="ECO:0000256" key="3">
    <source>
        <dbReference type="ARBA" id="ARBA00022763"/>
    </source>
</evidence>
<keyword evidence="6 7" id="KW-0131">Cell cycle</keyword>
<dbReference type="EMBL" id="JAVRRL010000074">
    <property type="protein sequence ID" value="KAK5108943.1"/>
    <property type="molecule type" value="Genomic_DNA"/>
</dbReference>
<feature type="region of interest" description="Disordered" evidence="8">
    <location>
        <begin position="277"/>
        <end position="312"/>
    </location>
</feature>
<dbReference type="AlphaFoldDB" id="A0AAN7TAK8"/>
<dbReference type="PANTHER" id="PTHR13220">
    <property type="entry name" value="TIMELESS INTERACTING-RELATED"/>
    <property type="match status" value="1"/>
</dbReference>
<reference evidence="10" key="1">
    <citation type="submission" date="2023-08" db="EMBL/GenBank/DDBJ databases">
        <title>Black Yeasts Isolated from many extreme environments.</title>
        <authorList>
            <person name="Coleine C."/>
            <person name="Stajich J.E."/>
            <person name="Selbmann L."/>
        </authorList>
    </citation>
    <scope>NUCLEOTIDE SEQUENCE</scope>
    <source>
        <strain evidence="10">CCFEE 5401</strain>
    </source>
</reference>
<evidence type="ECO:0000256" key="5">
    <source>
        <dbReference type="ARBA" id="ARBA00023242"/>
    </source>
</evidence>